<dbReference type="PROSITE" id="PS50157">
    <property type="entry name" value="ZINC_FINGER_C2H2_2"/>
    <property type="match status" value="1"/>
</dbReference>
<dbReference type="AlphaFoldDB" id="A0A1J9RZU6"/>
<dbReference type="Proteomes" id="UP000183809">
    <property type="component" value="Unassembled WGS sequence"/>
</dbReference>
<dbReference type="GeneID" id="31013892"/>
<feature type="region of interest" description="Disordered" evidence="2">
    <location>
        <begin position="672"/>
        <end position="697"/>
    </location>
</feature>
<feature type="compositionally biased region" description="Acidic residues" evidence="2">
    <location>
        <begin position="77"/>
        <end position="96"/>
    </location>
</feature>
<reference evidence="4 5" key="1">
    <citation type="submission" date="2016-10" db="EMBL/GenBank/DDBJ databases">
        <title>Proteomics and genomics reveal pathogen-plant mechanisms compatible with a hemibiotrophic lifestyle of Diplodia corticola.</title>
        <authorList>
            <person name="Fernandes I."/>
            <person name="De Jonge R."/>
            <person name="Van De Peer Y."/>
            <person name="Devreese B."/>
            <person name="Alves A."/>
            <person name="Esteves A.C."/>
        </authorList>
    </citation>
    <scope>NUCLEOTIDE SEQUENCE [LARGE SCALE GENOMIC DNA]</scope>
    <source>
        <strain evidence="4 5">CBS 112549</strain>
    </source>
</reference>
<evidence type="ECO:0000256" key="2">
    <source>
        <dbReference type="SAM" id="MobiDB-lite"/>
    </source>
</evidence>
<dbReference type="GO" id="GO:0042393">
    <property type="term" value="F:histone binding"/>
    <property type="evidence" value="ECO:0007669"/>
    <property type="project" value="InterPro"/>
</dbReference>
<protein>
    <submittedName>
        <fullName evidence="4">Myb-like dna-binding domain protein</fullName>
    </submittedName>
</protein>
<dbReference type="InterPro" id="IPR018465">
    <property type="entry name" value="Scm3/HJURP"/>
</dbReference>
<dbReference type="RefSeq" id="XP_020130131.1">
    <property type="nucleotide sequence ID" value="XM_020273631.1"/>
</dbReference>
<keyword evidence="1" id="KW-0862">Zinc</keyword>
<dbReference type="EMBL" id="MNUE01000027">
    <property type="protein sequence ID" value="OJD33871.1"/>
    <property type="molecule type" value="Genomic_DNA"/>
</dbReference>
<gene>
    <name evidence="4" type="ORF">BKCO1_2700096</name>
</gene>
<dbReference type="GO" id="GO:0008270">
    <property type="term" value="F:zinc ion binding"/>
    <property type="evidence" value="ECO:0007669"/>
    <property type="project" value="UniProtKB-KW"/>
</dbReference>
<dbReference type="PANTHER" id="PTHR15992:SF5">
    <property type="entry name" value="HOLLIDAY JUNCTION RECOGNITION PROTEIN"/>
    <property type="match status" value="1"/>
</dbReference>
<feature type="compositionally biased region" description="Polar residues" evidence="2">
    <location>
        <begin position="881"/>
        <end position="930"/>
    </location>
</feature>
<feature type="compositionally biased region" description="Basic residues" evidence="2">
    <location>
        <begin position="161"/>
        <end position="171"/>
    </location>
</feature>
<feature type="compositionally biased region" description="Polar residues" evidence="2">
    <location>
        <begin position="459"/>
        <end position="468"/>
    </location>
</feature>
<feature type="region of interest" description="Disordered" evidence="2">
    <location>
        <begin position="739"/>
        <end position="780"/>
    </location>
</feature>
<feature type="region of interest" description="Disordered" evidence="2">
    <location>
        <begin position="1"/>
        <end position="32"/>
    </location>
</feature>
<dbReference type="PANTHER" id="PTHR15992">
    <property type="entry name" value="HOLLIDAY JUNCTION RECOGNITION PROTEIN"/>
    <property type="match status" value="1"/>
</dbReference>
<dbReference type="GO" id="GO:0005634">
    <property type="term" value="C:nucleus"/>
    <property type="evidence" value="ECO:0007669"/>
    <property type="project" value="InterPro"/>
</dbReference>
<dbReference type="Gene3D" id="1.10.20.10">
    <property type="entry name" value="Histone, subunit A"/>
    <property type="match status" value="1"/>
</dbReference>
<evidence type="ECO:0000259" key="3">
    <source>
        <dbReference type="PROSITE" id="PS50157"/>
    </source>
</evidence>
<feature type="compositionally biased region" description="Acidic residues" evidence="2">
    <location>
        <begin position="334"/>
        <end position="367"/>
    </location>
</feature>
<feature type="compositionally biased region" description="Basic and acidic residues" evidence="2">
    <location>
        <begin position="23"/>
        <end position="32"/>
    </location>
</feature>
<feature type="domain" description="C2H2-type" evidence="3">
    <location>
        <begin position="627"/>
        <end position="654"/>
    </location>
</feature>
<dbReference type="Pfam" id="PF10384">
    <property type="entry name" value="Scm3"/>
    <property type="match status" value="1"/>
</dbReference>
<dbReference type="GO" id="GO:0003677">
    <property type="term" value="F:DNA binding"/>
    <property type="evidence" value="ECO:0007669"/>
    <property type="project" value="UniProtKB-KW"/>
</dbReference>
<feature type="compositionally biased region" description="Polar residues" evidence="2">
    <location>
        <begin position="298"/>
        <end position="321"/>
    </location>
</feature>
<comment type="caution">
    <text evidence="4">The sequence shown here is derived from an EMBL/GenBank/DDBJ whole genome shotgun (WGS) entry which is preliminary data.</text>
</comment>
<keyword evidence="1" id="KW-0479">Metal-binding</keyword>
<dbReference type="GO" id="GO:0046982">
    <property type="term" value="F:protein heterodimerization activity"/>
    <property type="evidence" value="ECO:0007669"/>
    <property type="project" value="InterPro"/>
</dbReference>
<feature type="region of interest" description="Disordered" evidence="2">
    <location>
        <begin position="234"/>
        <end position="478"/>
    </location>
</feature>
<keyword evidence="1" id="KW-0863">Zinc-finger</keyword>
<evidence type="ECO:0000313" key="5">
    <source>
        <dbReference type="Proteomes" id="UP000183809"/>
    </source>
</evidence>
<feature type="region of interest" description="Disordered" evidence="2">
    <location>
        <begin position="76"/>
        <end position="133"/>
    </location>
</feature>
<feature type="compositionally biased region" description="Low complexity" evidence="2">
    <location>
        <begin position="432"/>
        <end position="442"/>
    </location>
</feature>
<dbReference type="InterPro" id="IPR009072">
    <property type="entry name" value="Histone-fold"/>
</dbReference>
<accession>A0A1J9RZU6</accession>
<feature type="compositionally biased region" description="Low complexity" evidence="2">
    <location>
        <begin position="260"/>
        <end position="269"/>
    </location>
</feature>
<feature type="compositionally biased region" description="Polar residues" evidence="2">
    <location>
        <begin position="841"/>
        <end position="855"/>
    </location>
</feature>
<feature type="region of interest" description="Disordered" evidence="2">
    <location>
        <begin position="147"/>
        <end position="202"/>
    </location>
</feature>
<dbReference type="InterPro" id="IPR013087">
    <property type="entry name" value="Znf_C2H2_type"/>
</dbReference>
<feature type="compositionally biased region" description="Basic and acidic residues" evidence="2">
    <location>
        <begin position="680"/>
        <end position="695"/>
    </location>
</feature>
<keyword evidence="5" id="KW-1185">Reference proteome</keyword>
<evidence type="ECO:0000256" key="1">
    <source>
        <dbReference type="PROSITE-ProRule" id="PRU00042"/>
    </source>
</evidence>
<organism evidence="4 5">
    <name type="scientific">Diplodia corticola</name>
    <dbReference type="NCBI Taxonomy" id="236234"/>
    <lineage>
        <taxon>Eukaryota</taxon>
        <taxon>Fungi</taxon>
        <taxon>Dikarya</taxon>
        <taxon>Ascomycota</taxon>
        <taxon>Pezizomycotina</taxon>
        <taxon>Dothideomycetes</taxon>
        <taxon>Dothideomycetes incertae sedis</taxon>
        <taxon>Botryosphaeriales</taxon>
        <taxon>Botryosphaeriaceae</taxon>
        <taxon>Diplodia</taxon>
    </lineage>
</organism>
<feature type="region of interest" description="Disordered" evidence="2">
    <location>
        <begin position="839"/>
        <end position="1037"/>
    </location>
</feature>
<proteinExistence type="predicted"/>
<keyword evidence="4" id="KW-0238">DNA-binding</keyword>
<name>A0A1J9RZU6_9PEZI</name>
<dbReference type="OrthoDB" id="2420608at2759"/>
<evidence type="ECO:0000313" key="4">
    <source>
        <dbReference type="EMBL" id="OJD33871.1"/>
    </source>
</evidence>
<sequence length="1051" mass="115944">MAHRPRPPPPPPADAEQYDDYSELERERRENDMRLKSTFEHIFDKYERDFTDIGDEIDLETGEIIVNNGHLARLEDERDTGEDFEEWYEEDDENVDDVTGSYSYERHAVAGSLEEDELLSSPPGNRDQCVSLPGGALASLSKLTSQMSTIHPPPAVPTPHYRSHMQPRNRSQHLNTPQRRDQPQHRNPPCPSRTRRPGFEAQQTPHRMNMTEDPAFFQALGQSIAQGIAQYMSSYQDSPRSTDPVWDAPPLPRPSHSARRSAPSPQRRPQMIPESPRQPSKSLWSTGRAVGRPRLQARPSTQIPDPSPSVRNSTLRRQTLANDPPARPRYAEPQWDEVDYEGAEESFEELEGNGSPEEDMGDIECEDQNQVNAWAEDEEVMDLESAANGEDPIDTTETEDVKNPHPYQALVTAPTNTQVPPASRTRPDSTPTTEASGTANSGTTGGRDAHATPVAQPSPEWSTAQTPLGSADRKNNKQLPWIEGDNELFIVLKEDRKLAFSQIGRYFPGRNCQNLMYHWYQRLANRPDKTRGPMSDYVRQALERGPILANKVRQKPYVPKNPETACPHRANLADPTEILERYPIEVPDSEQKAESPKLVPPGVDITTGRPAPFNPNILIREEMERTHLCTLCGKSWVSHSNARRHTRLPELCRPENWLANYMPGAHRKRALVQIPANKSTPEDRPSKRQKTDDSATPRLLEAAKRRAPQVPLNDSPVGAGVQRAAVARSPDVVQPAKEVMPLSQDARPESVSAPQRGSPKHFTISDKQPVAAGPSRQMPIDPRLIDTSKVMEAVQQHMGVPQQVLGISPLVLIRRPHSAVRMTDGETSATGAAAAVRDRISSSNNDVQTPSAQKQTADKTPMEPVPPLTQPLKSRGRGRPPSQNTKGAHQVAGTGSTPRNGDSATTQLSKASQKSWQRSDQITGASSTPRGQAPPTSDPVPTTPASKSRQKPWLPKPSPTAMPDARMKATPSRPGLKSVAPQASQSSRPAIKAASAKRLLANTGPAATPRTKVTGEASQSSPLGRIARSEPRPSTRFVDLLADMSEDELAL</sequence>